<sequence>MAAAPAEPAAAGAGTADGLKKFKDLLDSGVITQEELDAKKKELSGL</sequence>
<evidence type="ECO:0000313" key="3">
    <source>
        <dbReference type="Proteomes" id="UP001491552"/>
    </source>
</evidence>
<dbReference type="EMBL" id="JBBMFF010000160">
    <property type="protein sequence ID" value="MEQ2510491.1"/>
    <property type="molecule type" value="Genomic_DNA"/>
</dbReference>
<evidence type="ECO:0000259" key="1">
    <source>
        <dbReference type="Pfam" id="PF09851"/>
    </source>
</evidence>
<accession>A0ABV1G4Z6</accession>
<name>A0ABV1G4Z6_9FIRM</name>
<reference evidence="2 3" key="1">
    <citation type="submission" date="2024-03" db="EMBL/GenBank/DDBJ databases">
        <title>Human intestinal bacterial collection.</title>
        <authorList>
            <person name="Pauvert C."/>
            <person name="Hitch T.C.A."/>
            <person name="Clavel T."/>
        </authorList>
    </citation>
    <scope>NUCLEOTIDE SEQUENCE [LARGE SCALE GENOMIC DNA]</scope>
    <source>
        <strain evidence="2 3">CLA-AA-H192</strain>
    </source>
</reference>
<dbReference type="InterPro" id="IPR018649">
    <property type="entry name" value="SHOCT"/>
</dbReference>
<organism evidence="2 3">
    <name type="scientific">Faecousia intestinalis</name>
    <dbReference type="NCBI Taxonomy" id="3133167"/>
    <lineage>
        <taxon>Bacteria</taxon>
        <taxon>Bacillati</taxon>
        <taxon>Bacillota</taxon>
        <taxon>Clostridia</taxon>
        <taxon>Eubacteriales</taxon>
        <taxon>Oscillospiraceae</taxon>
        <taxon>Faecousia</taxon>
    </lineage>
</organism>
<dbReference type="Proteomes" id="UP001491552">
    <property type="component" value="Unassembled WGS sequence"/>
</dbReference>
<dbReference type="Pfam" id="PF09851">
    <property type="entry name" value="SHOCT"/>
    <property type="match status" value="1"/>
</dbReference>
<keyword evidence="3" id="KW-1185">Reference proteome</keyword>
<dbReference type="RefSeq" id="WP_349135166.1">
    <property type="nucleotide sequence ID" value="NZ_JBBMFF010000160.1"/>
</dbReference>
<feature type="domain" description="SHOCT" evidence="1">
    <location>
        <begin position="19"/>
        <end position="43"/>
    </location>
</feature>
<protein>
    <submittedName>
        <fullName evidence="2">SHOCT domain-containing protein</fullName>
    </submittedName>
</protein>
<comment type="caution">
    <text evidence="2">The sequence shown here is derived from an EMBL/GenBank/DDBJ whole genome shotgun (WGS) entry which is preliminary data.</text>
</comment>
<proteinExistence type="predicted"/>
<gene>
    <name evidence="2" type="ORF">WMO66_04380</name>
</gene>
<evidence type="ECO:0000313" key="2">
    <source>
        <dbReference type="EMBL" id="MEQ2510491.1"/>
    </source>
</evidence>